<reference evidence="1 2" key="1">
    <citation type="submission" date="2020-04" db="EMBL/GenBank/DDBJ databases">
        <title>Genome sequencing of novel species.</title>
        <authorList>
            <person name="Heo J."/>
            <person name="Kim S.-J."/>
            <person name="Kim J.-S."/>
            <person name="Hong S.-B."/>
            <person name="Kwon S.-W."/>
        </authorList>
    </citation>
    <scope>NUCLEOTIDE SEQUENCE [LARGE SCALE GENOMIC DNA]</scope>
    <source>
        <strain evidence="1 2">AF9R3</strain>
    </source>
</reference>
<dbReference type="RefSeq" id="WP_169113434.1">
    <property type="nucleotide sequence ID" value="NZ_CP051684.1"/>
</dbReference>
<proteinExistence type="predicted"/>
<dbReference type="Proteomes" id="UP000503117">
    <property type="component" value="Chromosome"/>
</dbReference>
<gene>
    <name evidence="1" type="ORF">HH213_20255</name>
</gene>
<keyword evidence="2" id="KW-1185">Reference proteome</keyword>
<accession>A0ABX6MDH0</accession>
<name>A0ABX6MDH0_9BURK</name>
<organism evidence="1 2">
    <name type="scientific">Duganella dendranthematis</name>
    <dbReference type="NCBI Taxonomy" id="2728021"/>
    <lineage>
        <taxon>Bacteria</taxon>
        <taxon>Pseudomonadati</taxon>
        <taxon>Pseudomonadota</taxon>
        <taxon>Betaproteobacteria</taxon>
        <taxon>Burkholderiales</taxon>
        <taxon>Oxalobacteraceae</taxon>
        <taxon>Telluria group</taxon>
        <taxon>Duganella</taxon>
    </lineage>
</organism>
<protein>
    <submittedName>
        <fullName evidence="1">Uncharacterized protein</fullName>
    </submittedName>
</protein>
<dbReference type="EMBL" id="CP051684">
    <property type="protein sequence ID" value="QJD92221.1"/>
    <property type="molecule type" value="Genomic_DNA"/>
</dbReference>
<evidence type="ECO:0000313" key="1">
    <source>
        <dbReference type="EMBL" id="QJD92221.1"/>
    </source>
</evidence>
<evidence type="ECO:0000313" key="2">
    <source>
        <dbReference type="Proteomes" id="UP000503117"/>
    </source>
</evidence>
<sequence>MSNCDPEKPFPSKALKEAFTGRSSNNAGFLAAILREEGLLDAAKDPESQHMLSADITAWKQAALSPQGTKIEITIPSAFDAPTPAAASKKTLSLPSKT</sequence>